<reference evidence="1" key="2">
    <citation type="journal article" date="2015" name="Data Brief">
        <title>Shoot transcriptome of the giant reed, Arundo donax.</title>
        <authorList>
            <person name="Barrero R.A."/>
            <person name="Guerrero F.D."/>
            <person name="Moolhuijzen P."/>
            <person name="Goolsby J.A."/>
            <person name="Tidwell J."/>
            <person name="Bellgard S.E."/>
            <person name="Bellgard M.I."/>
        </authorList>
    </citation>
    <scope>NUCLEOTIDE SEQUENCE</scope>
    <source>
        <tissue evidence="1">Shoot tissue taken approximately 20 cm above the soil surface</tissue>
    </source>
</reference>
<organism evidence="1">
    <name type="scientific">Arundo donax</name>
    <name type="common">Giant reed</name>
    <name type="synonym">Donax arundinaceus</name>
    <dbReference type="NCBI Taxonomy" id="35708"/>
    <lineage>
        <taxon>Eukaryota</taxon>
        <taxon>Viridiplantae</taxon>
        <taxon>Streptophyta</taxon>
        <taxon>Embryophyta</taxon>
        <taxon>Tracheophyta</taxon>
        <taxon>Spermatophyta</taxon>
        <taxon>Magnoliopsida</taxon>
        <taxon>Liliopsida</taxon>
        <taxon>Poales</taxon>
        <taxon>Poaceae</taxon>
        <taxon>PACMAD clade</taxon>
        <taxon>Arundinoideae</taxon>
        <taxon>Arundineae</taxon>
        <taxon>Arundo</taxon>
    </lineage>
</organism>
<sequence length="57" mass="6679">MIGMKLCPCPASYRDLSGQFVDIVIWQLQGELATVGYSLVERHHDYIMYVLAYLQRW</sequence>
<protein>
    <submittedName>
        <fullName evidence="1">Uncharacterized protein</fullName>
    </submittedName>
</protein>
<accession>A0A0A9BFS2</accession>
<reference evidence="1" key="1">
    <citation type="submission" date="2014-09" db="EMBL/GenBank/DDBJ databases">
        <authorList>
            <person name="Magalhaes I.L.F."/>
            <person name="Oliveira U."/>
            <person name="Santos F.R."/>
            <person name="Vidigal T.H.D.A."/>
            <person name="Brescovit A.D."/>
            <person name="Santos A.J."/>
        </authorList>
    </citation>
    <scope>NUCLEOTIDE SEQUENCE</scope>
    <source>
        <tissue evidence="1">Shoot tissue taken approximately 20 cm above the soil surface</tissue>
    </source>
</reference>
<dbReference type="AlphaFoldDB" id="A0A0A9BFS2"/>
<proteinExistence type="predicted"/>
<evidence type="ECO:0000313" key="1">
    <source>
        <dbReference type="EMBL" id="JAD58112.1"/>
    </source>
</evidence>
<name>A0A0A9BFS2_ARUDO</name>
<dbReference type="EMBL" id="GBRH01239783">
    <property type="protein sequence ID" value="JAD58112.1"/>
    <property type="molecule type" value="Transcribed_RNA"/>
</dbReference>